<dbReference type="OrthoDB" id="145213at2"/>
<protein>
    <submittedName>
        <fullName evidence="2">Protein NirF</fullName>
    </submittedName>
</protein>
<feature type="signal peptide" evidence="1">
    <location>
        <begin position="1"/>
        <end position="19"/>
    </location>
</feature>
<dbReference type="STRING" id="525640.SAMN04487971_104139"/>
<reference evidence="3" key="1">
    <citation type="submission" date="2016-10" db="EMBL/GenBank/DDBJ databases">
        <authorList>
            <person name="Varghese N."/>
            <person name="Submissions S."/>
        </authorList>
    </citation>
    <scope>NUCLEOTIDE SEQUENCE [LARGE SCALE GENOMIC DNA]</scope>
    <source>
        <strain evidence="3">CGMCC 1.7655</strain>
    </source>
</reference>
<dbReference type="InterPro" id="IPR003143">
    <property type="entry name" value="Cyt_cd1_C_sf"/>
</dbReference>
<dbReference type="InterPro" id="IPR051200">
    <property type="entry name" value="Host-pathogen_enzymatic-act"/>
</dbReference>
<dbReference type="SUPFAM" id="SSF51004">
    <property type="entry name" value="C-terminal (heme d1) domain of cytochrome cd1-nitrite reductase"/>
    <property type="match status" value="1"/>
</dbReference>
<dbReference type="CDD" id="cd20778">
    <property type="entry name" value="8prop_hemeD1_NirF"/>
    <property type="match status" value="1"/>
</dbReference>
<dbReference type="RefSeq" id="WP_090753908.1">
    <property type="nucleotide sequence ID" value="NZ_FNGE01000004.1"/>
</dbReference>
<keyword evidence="3" id="KW-1185">Reference proteome</keyword>
<dbReference type="Gene3D" id="2.140.10.20">
    <property type="entry name" value="C-terminal (heme d1) domain of cytochrome cd1-nitrite reductase"/>
    <property type="match status" value="1"/>
</dbReference>
<feature type="chain" id="PRO_5011466925" evidence="1">
    <location>
        <begin position="20"/>
        <end position="398"/>
    </location>
</feature>
<sequence length="398" mass="42061">MIRACLAALALIAPAAALAQTAAPVPAALPGPAEGPRGTGDLGVVIERATGSVLVVDQSDRAALCRVEGLGDLSHASLTFSPDERFAYVFGRDGGLSKVDILTCTLENRIVQGGNAIGGAISDDGKLVAVSNYEPGGVKVFDAGTLEQVADIPMGSKTVGLADAPGSRFVVATWDTGEVWVLDHSVDPANPQVTKIEGVGANPYDALMTADGRTYIVGLFGEKGLTTIDLWADPPQPRRILPDYGKNQPDLPVYKMPHLQGWTLAGSTYALPAVGLHQVLWVDAASGEESGRTDVAGQPVFVTARPDARELWVNFATPDNGTVQVIDGLTHEVKQTLQPGKGILHMEFTPRGREVWLSARDDNKVVILDARSYEKIGEIEAQAPSGIFFTARAHRTGL</sequence>
<proteinExistence type="predicted"/>
<dbReference type="PANTHER" id="PTHR47197">
    <property type="entry name" value="PROTEIN NIRF"/>
    <property type="match status" value="1"/>
</dbReference>
<evidence type="ECO:0000256" key="1">
    <source>
        <dbReference type="SAM" id="SignalP"/>
    </source>
</evidence>
<dbReference type="Pfam" id="PF02239">
    <property type="entry name" value="Cytochrom_D1"/>
    <property type="match status" value="1"/>
</dbReference>
<keyword evidence="1" id="KW-0732">Signal</keyword>
<name>A0A1G9FXY0_9RHOB</name>
<evidence type="ECO:0000313" key="2">
    <source>
        <dbReference type="EMBL" id="SDK93229.1"/>
    </source>
</evidence>
<evidence type="ECO:0000313" key="3">
    <source>
        <dbReference type="Proteomes" id="UP000199555"/>
    </source>
</evidence>
<dbReference type="Proteomes" id="UP000199555">
    <property type="component" value="Unassembled WGS sequence"/>
</dbReference>
<dbReference type="InterPro" id="IPR011048">
    <property type="entry name" value="Haem_d1_sf"/>
</dbReference>
<accession>A0A1G9FXY0</accession>
<dbReference type="PANTHER" id="PTHR47197:SF3">
    <property type="entry name" value="DIHYDRO-HEME D1 DEHYDROGENASE"/>
    <property type="match status" value="1"/>
</dbReference>
<dbReference type="EMBL" id="FNGE01000004">
    <property type="protein sequence ID" value="SDK93229.1"/>
    <property type="molecule type" value="Genomic_DNA"/>
</dbReference>
<organism evidence="2 3">
    <name type="scientific">Paracoccus chinensis</name>
    <dbReference type="NCBI Taxonomy" id="525640"/>
    <lineage>
        <taxon>Bacteria</taxon>
        <taxon>Pseudomonadati</taxon>
        <taxon>Pseudomonadota</taxon>
        <taxon>Alphaproteobacteria</taxon>
        <taxon>Rhodobacterales</taxon>
        <taxon>Paracoccaceae</taxon>
        <taxon>Paracoccus</taxon>
    </lineage>
</organism>
<dbReference type="AlphaFoldDB" id="A0A1G9FXY0"/>
<gene>
    <name evidence="2" type="ORF">SAMN04487971_104139</name>
</gene>